<evidence type="ECO:0000256" key="5">
    <source>
        <dbReference type="ARBA" id="ARBA00023136"/>
    </source>
</evidence>
<feature type="transmembrane region" description="Helical" evidence="7">
    <location>
        <begin position="515"/>
        <end position="537"/>
    </location>
</feature>
<reference evidence="8" key="1">
    <citation type="submission" date="2023-06" db="EMBL/GenBank/DDBJ databases">
        <title>Genome-scale phylogeny and comparative genomics of the fungal order Sordariales.</title>
        <authorList>
            <consortium name="Lawrence Berkeley National Laboratory"/>
            <person name="Hensen N."/>
            <person name="Bonometti L."/>
            <person name="Westerberg I."/>
            <person name="Brannstrom I.O."/>
            <person name="Guillou S."/>
            <person name="Cros-Aarteil S."/>
            <person name="Calhoun S."/>
            <person name="Haridas S."/>
            <person name="Kuo A."/>
            <person name="Mondo S."/>
            <person name="Pangilinan J."/>
            <person name="Riley R."/>
            <person name="Labutti K."/>
            <person name="Andreopoulos B."/>
            <person name="Lipzen A."/>
            <person name="Chen C."/>
            <person name="Yanf M."/>
            <person name="Daum C."/>
            <person name="Ng V."/>
            <person name="Clum A."/>
            <person name="Steindorff A."/>
            <person name="Ohm R."/>
            <person name="Martin F."/>
            <person name="Silar P."/>
            <person name="Natvig D."/>
            <person name="Lalanne C."/>
            <person name="Gautier V."/>
            <person name="Ament-Velasquez S.L."/>
            <person name="Kruys A."/>
            <person name="Hutchinson M.I."/>
            <person name="Powell A.J."/>
            <person name="Barry K."/>
            <person name="Miller A.N."/>
            <person name="Grigoriev I.V."/>
            <person name="Debuchy R."/>
            <person name="Gladieux P."/>
            <person name="Thoren M.H."/>
            <person name="Johannesson H."/>
        </authorList>
    </citation>
    <scope>NUCLEOTIDE SEQUENCE</scope>
    <source>
        <strain evidence="8">8032-3</strain>
    </source>
</reference>
<keyword evidence="2" id="KW-0813">Transport</keyword>
<feature type="region of interest" description="Disordered" evidence="6">
    <location>
        <begin position="1"/>
        <end position="39"/>
    </location>
</feature>
<evidence type="ECO:0000256" key="2">
    <source>
        <dbReference type="ARBA" id="ARBA00022448"/>
    </source>
</evidence>
<feature type="transmembrane region" description="Helical" evidence="7">
    <location>
        <begin position="485"/>
        <end position="503"/>
    </location>
</feature>
<feature type="transmembrane region" description="Helical" evidence="7">
    <location>
        <begin position="417"/>
        <end position="435"/>
    </location>
</feature>
<gene>
    <name evidence="8" type="ORF">QBC33DRAFT_596719</name>
</gene>
<feature type="transmembrane region" description="Helical" evidence="7">
    <location>
        <begin position="243"/>
        <end position="263"/>
    </location>
</feature>
<keyword evidence="3 7" id="KW-0812">Transmembrane</keyword>
<dbReference type="Pfam" id="PF07690">
    <property type="entry name" value="MFS_1"/>
    <property type="match status" value="1"/>
</dbReference>
<dbReference type="RefSeq" id="XP_060280116.1">
    <property type="nucleotide sequence ID" value="XM_060431892.1"/>
</dbReference>
<dbReference type="FunFam" id="1.20.1250.20:FF:000106">
    <property type="entry name" value="MFS transporter, putative"/>
    <property type="match status" value="1"/>
</dbReference>
<keyword evidence="5 7" id="KW-0472">Membrane</keyword>
<proteinExistence type="predicted"/>
<feature type="transmembrane region" description="Helical" evidence="7">
    <location>
        <begin position="275"/>
        <end position="295"/>
    </location>
</feature>
<dbReference type="GO" id="GO:0016020">
    <property type="term" value="C:membrane"/>
    <property type="evidence" value="ECO:0007669"/>
    <property type="project" value="UniProtKB-SubCell"/>
</dbReference>
<sequence length="575" mass="65419">MATVIPEQVSSEKTFPLEDAEPGIDTKETETVSPVAPLGKPHEEKKFWFQRTKTKYDPDAIATQPSVYDVPEVGAQYQPREDWENLHRFDPAARWTWGEERKVVRKMDWRIMIWCAVMFMAMELDRANLSQALTDNFLADMHMTTNAIPDYNIGNTIYAVCFLAGEFPSQLLAKWLGPDRWIPSQIILFSIVSASQFSLATRSSFLATRALLAFLQGGFIPEVVLYLSYFYKHHELTLRLGFFWTGMFIADILAAILAFGLLHMRNVRGYAGWRWLFLVEGLITGTVGLLSYVMMPAGPTQTANWSRGKNGWFSPREEAIMVNRVIRDDPSKGTMHNRQPITWKLLWMSLTDVDLWPMYLIGFTFNIPTFSPQQYLSLSLRGLGFSTFQTNLLSIPYLVLKTINMLALATVAELTGQLAACAAVFQIWCIPFLIYLEVVDTTKASKWLTWGMISLLLAAPLAHPVQVGWVSRNANTVRSRAVGAALYNMFLQTGVIVSSNIYRADDAPLYRRGNAILLGLVGFNLCLYVLAKSYYVWRNRVRDLKWEGMTPEERLYYLSDNQGAGNKRLDFRFAS</sequence>
<evidence type="ECO:0000256" key="7">
    <source>
        <dbReference type="SAM" id="Phobius"/>
    </source>
</evidence>
<protein>
    <submittedName>
        <fullName evidence="8">Major facilitator superfamily transporter</fullName>
    </submittedName>
</protein>
<evidence type="ECO:0000256" key="1">
    <source>
        <dbReference type="ARBA" id="ARBA00004141"/>
    </source>
</evidence>
<keyword evidence="4 7" id="KW-1133">Transmembrane helix</keyword>
<evidence type="ECO:0000256" key="6">
    <source>
        <dbReference type="SAM" id="MobiDB-lite"/>
    </source>
</evidence>
<evidence type="ECO:0000256" key="4">
    <source>
        <dbReference type="ARBA" id="ARBA00022989"/>
    </source>
</evidence>
<dbReference type="Gene3D" id="1.20.1250.20">
    <property type="entry name" value="MFS general substrate transporter like domains"/>
    <property type="match status" value="1"/>
</dbReference>
<dbReference type="InterPro" id="IPR036259">
    <property type="entry name" value="MFS_trans_sf"/>
</dbReference>
<evidence type="ECO:0000256" key="3">
    <source>
        <dbReference type="ARBA" id="ARBA00022692"/>
    </source>
</evidence>
<organism evidence="8 9">
    <name type="scientific">Phialemonium atrogriseum</name>
    <dbReference type="NCBI Taxonomy" id="1093897"/>
    <lineage>
        <taxon>Eukaryota</taxon>
        <taxon>Fungi</taxon>
        <taxon>Dikarya</taxon>
        <taxon>Ascomycota</taxon>
        <taxon>Pezizomycotina</taxon>
        <taxon>Sordariomycetes</taxon>
        <taxon>Sordariomycetidae</taxon>
        <taxon>Cephalothecales</taxon>
        <taxon>Cephalothecaceae</taxon>
        <taxon>Phialemonium</taxon>
    </lineage>
</organism>
<dbReference type="SUPFAM" id="SSF103473">
    <property type="entry name" value="MFS general substrate transporter"/>
    <property type="match status" value="1"/>
</dbReference>
<feature type="transmembrane region" description="Helical" evidence="7">
    <location>
        <begin position="355"/>
        <end position="371"/>
    </location>
</feature>
<dbReference type="GeneID" id="85315079"/>
<dbReference type="PANTHER" id="PTHR43791:SF65">
    <property type="entry name" value="MAJOR FACILITATOR SUPERFAMILY (MFS) PROFILE DOMAIN-CONTAINING PROTEIN-RELATED"/>
    <property type="match status" value="1"/>
</dbReference>
<keyword evidence="9" id="KW-1185">Reference proteome</keyword>
<dbReference type="EMBL" id="MU839024">
    <property type="protein sequence ID" value="KAK1763903.1"/>
    <property type="molecule type" value="Genomic_DNA"/>
</dbReference>
<dbReference type="PANTHER" id="PTHR43791">
    <property type="entry name" value="PERMEASE-RELATED"/>
    <property type="match status" value="1"/>
</dbReference>
<dbReference type="InterPro" id="IPR011701">
    <property type="entry name" value="MFS"/>
</dbReference>
<comment type="caution">
    <text evidence="8">The sequence shown here is derived from an EMBL/GenBank/DDBJ whole genome shotgun (WGS) entry which is preliminary data.</text>
</comment>
<name>A0AAJ0FI11_9PEZI</name>
<dbReference type="GO" id="GO:0022857">
    <property type="term" value="F:transmembrane transporter activity"/>
    <property type="evidence" value="ECO:0007669"/>
    <property type="project" value="InterPro"/>
</dbReference>
<accession>A0AAJ0FI11</accession>
<dbReference type="Proteomes" id="UP001244011">
    <property type="component" value="Unassembled WGS sequence"/>
</dbReference>
<feature type="transmembrane region" description="Helical" evidence="7">
    <location>
        <begin position="211"/>
        <end position="231"/>
    </location>
</feature>
<feature type="transmembrane region" description="Helical" evidence="7">
    <location>
        <begin position="447"/>
        <end position="465"/>
    </location>
</feature>
<evidence type="ECO:0000313" key="8">
    <source>
        <dbReference type="EMBL" id="KAK1763903.1"/>
    </source>
</evidence>
<feature type="non-terminal residue" evidence="8">
    <location>
        <position position="575"/>
    </location>
</feature>
<evidence type="ECO:0000313" key="9">
    <source>
        <dbReference type="Proteomes" id="UP001244011"/>
    </source>
</evidence>
<dbReference type="AlphaFoldDB" id="A0AAJ0FI11"/>
<comment type="subcellular location">
    <subcellularLocation>
        <location evidence="1">Membrane</location>
        <topology evidence="1">Multi-pass membrane protein</topology>
    </subcellularLocation>
</comment>